<dbReference type="EC" id="3.8.1.2" evidence="2"/>
<proteinExistence type="inferred from homology"/>
<comment type="function">
    <text evidence="2">Catalyzes the hydrolytic dehalogenation of small (S)-2-haloalkanoic acids to yield the corresponding (R)-2-hydroxyalkanoic acids.</text>
</comment>
<dbReference type="SUPFAM" id="SSF56784">
    <property type="entry name" value="HAD-like"/>
    <property type="match status" value="1"/>
</dbReference>
<sequence length="224" mass="24873">MSGQTVLFDINETVLDLSVLKPKFQQYMGSDDYIATWFAMLLHSSTVCLITNTHTDFKSLGLSALESLAGRLGKRLSNQDYQDILSTFAHLPAHPDIEPALVLLREAGFRVVAFSNSSSDLLKAQLSNSGLLTHFDHIISTEQASTFKPAQVAYQFALELLQEPASSARLVAAHDWDTHGALYAGLKAAYVNRFNTTYNTHYLHPDIRGEDMLEVTRKIISARV</sequence>
<gene>
    <name evidence="3" type="ORF">GT360_16290</name>
</gene>
<keyword evidence="1 2" id="KW-0378">Hydrolase</keyword>
<dbReference type="EMBL" id="CP047476">
    <property type="protein sequence ID" value="QIA65119.1"/>
    <property type="molecule type" value="Genomic_DNA"/>
</dbReference>
<dbReference type="InterPro" id="IPR023198">
    <property type="entry name" value="PGP-like_dom2"/>
</dbReference>
<dbReference type="Gene3D" id="1.10.150.240">
    <property type="entry name" value="Putative phosphatase, domain 2"/>
    <property type="match status" value="1"/>
</dbReference>
<keyword evidence="4" id="KW-1185">Reference proteome</keyword>
<dbReference type="RefSeq" id="WP_164650019.1">
    <property type="nucleotide sequence ID" value="NZ_CP047476.1"/>
</dbReference>
<dbReference type="InterPro" id="IPR051540">
    <property type="entry name" value="S-2-haloacid_dehalogenase"/>
</dbReference>
<dbReference type="Pfam" id="PF00702">
    <property type="entry name" value="Hydrolase"/>
    <property type="match status" value="1"/>
</dbReference>
<dbReference type="NCBIfam" id="TIGR01428">
    <property type="entry name" value="HAD_type_II"/>
    <property type="match status" value="1"/>
</dbReference>
<organism evidence="3 4">
    <name type="scientific">Vibrio astriarenae</name>
    <dbReference type="NCBI Taxonomy" id="1481923"/>
    <lineage>
        <taxon>Bacteria</taxon>
        <taxon>Pseudomonadati</taxon>
        <taxon>Pseudomonadota</taxon>
        <taxon>Gammaproteobacteria</taxon>
        <taxon>Vibrionales</taxon>
        <taxon>Vibrionaceae</taxon>
        <taxon>Vibrio</taxon>
    </lineage>
</organism>
<reference evidence="3 4" key="1">
    <citation type="submission" date="2020-01" db="EMBL/GenBank/DDBJ databases">
        <title>Whole genome and functional gene identification of agarase of Vibrio HN897.</title>
        <authorList>
            <person name="Liu Y."/>
            <person name="Zhao Z."/>
        </authorList>
    </citation>
    <scope>NUCLEOTIDE SEQUENCE [LARGE SCALE GENOMIC DNA]</scope>
    <source>
        <strain evidence="3 4">HN897</strain>
    </source>
</reference>
<dbReference type="PANTHER" id="PTHR43316">
    <property type="entry name" value="HYDROLASE, HALOACID DELAHOGENASE-RELATED"/>
    <property type="match status" value="1"/>
</dbReference>
<comment type="catalytic activity">
    <reaction evidence="2">
        <text>an (S)-2-haloacid + H2O = a (2R)-2-hydroxycarboxylate + a halide anion + H(+)</text>
        <dbReference type="Rhea" id="RHEA:11192"/>
        <dbReference type="ChEBI" id="CHEBI:15377"/>
        <dbReference type="ChEBI" id="CHEBI:15378"/>
        <dbReference type="ChEBI" id="CHEBI:16042"/>
        <dbReference type="ChEBI" id="CHEBI:58314"/>
        <dbReference type="ChEBI" id="CHEBI:137405"/>
        <dbReference type="EC" id="3.8.1.2"/>
    </reaction>
</comment>
<evidence type="ECO:0000313" key="4">
    <source>
        <dbReference type="Proteomes" id="UP000464262"/>
    </source>
</evidence>
<accession>A0A7Z2YFF0</accession>
<dbReference type="InterPro" id="IPR023214">
    <property type="entry name" value="HAD_sf"/>
</dbReference>
<name>A0A7Z2YFF0_9VIBR</name>
<dbReference type="AlphaFoldDB" id="A0A7Z2YFF0"/>
<dbReference type="PANTHER" id="PTHR43316:SF3">
    <property type="entry name" value="HALOACID DEHALOGENASE, TYPE II (AFU_ORTHOLOGUE AFUA_2G07750)-RELATED"/>
    <property type="match status" value="1"/>
</dbReference>
<comment type="similarity">
    <text evidence="2">Belongs to the HAD-like hydrolase superfamily. S-2-haloalkanoic acid dehalogenase family.</text>
</comment>
<dbReference type="InterPro" id="IPR036412">
    <property type="entry name" value="HAD-like_sf"/>
</dbReference>
<dbReference type="SFLD" id="SFLDG01129">
    <property type="entry name" value="C1.5:_HAD__Beta-PGM__Phosphata"/>
    <property type="match status" value="1"/>
</dbReference>
<evidence type="ECO:0000313" key="3">
    <source>
        <dbReference type="EMBL" id="QIA65119.1"/>
    </source>
</evidence>
<dbReference type="Proteomes" id="UP000464262">
    <property type="component" value="Chromosome 2"/>
</dbReference>
<evidence type="ECO:0000256" key="2">
    <source>
        <dbReference type="RuleBase" id="RU368077"/>
    </source>
</evidence>
<dbReference type="Gene3D" id="3.40.50.1000">
    <property type="entry name" value="HAD superfamily/HAD-like"/>
    <property type="match status" value="1"/>
</dbReference>
<dbReference type="GO" id="GO:0018784">
    <property type="term" value="F:(S)-2-haloacid dehalogenase activity"/>
    <property type="evidence" value="ECO:0007669"/>
    <property type="project" value="UniProtKB-UniRule"/>
</dbReference>
<dbReference type="CDD" id="cd02588">
    <property type="entry name" value="HAD_L2-DEX"/>
    <property type="match status" value="1"/>
</dbReference>
<dbReference type="SFLD" id="SFLDS00003">
    <property type="entry name" value="Haloacid_Dehalogenase"/>
    <property type="match status" value="1"/>
</dbReference>
<dbReference type="KEGG" id="vas:GT360_16290"/>
<evidence type="ECO:0000256" key="1">
    <source>
        <dbReference type="ARBA" id="ARBA00022801"/>
    </source>
</evidence>
<dbReference type="InterPro" id="IPR006328">
    <property type="entry name" value="2-HAD"/>
</dbReference>
<protein>
    <recommendedName>
        <fullName evidence="2">(S)-2-haloacid dehalogenase</fullName>
        <ecNumber evidence="2">3.8.1.2</ecNumber>
    </recommendedName>
    <alternativeName>
        <fullName evidence="2">2-haloalkanoic acid dehalogenase</fullName>
    </alternativeName>
    <alternativeName>
        <fullName evidence="2">Halocarboxylic acid halidohydrolase</fullName>
    </alternativeName>
    <alternativeName>
        <fullName evidence="2">L-2-haloacid dehalogenase</fullName>
    </alternativeName>
</protein>